<reference evidence="2" key="1">
    <citation type="journal article" date="2019" name="Sci. Rep.">
        <title>Draft genome of Tanacetum cinerariifolium, the natural source of mosquito coil.</title>
        <authorList>
            <person name="Yamashiro T."/>
            <person name="Shiraishi A."/>
            <person name="Satake H."/>
            <person name="Nakayama K."/>
        </authorList>
    </citation>
    <scope>NUCLEOTIDE SEQUENCE</scope>
</reference>
<sequence length="62" mass="7019">FLLTNVESHMIVRSGFEKVDEDCEDDDETRDGNGIGNDHDINVDNETYETPHVDGHDIDSNK</sequence>
<feature type="non-terminal residue" evidence="2">
    <location>
        <position position="1"/>
    </location>
</feature>
<dbReference type="EMBL" id="BKCJ011365054">
    <property type="protein sequence ID" value="GFD26001.1"/>
    <property type="molecule type" value="Genomic_DNA"/>
</dbReference>
<dbReference type="AlphaFoldDB" id="A0A699UWP2"/>
<evidence type="ECO:0000313" key="2">
    <source>
        <dbReference type="EMBL" id="GFD26001.1"/>
    </source>
</evidence>
<feature type="region of interest" description="Disordered" evidence="1">
    <location>
        <begin position="19"/>
        <end position="62"/>
    </location>
</feature>
<evidence type="ECO:0000256" key="1">
    <source>
        <dbReference type="SAM" id="MobiDB-lite"/>
    </source>
</evidence>
<name>A0A699UWP2_TANCI</name>
<accession>A0A699UWP2</accession>
<organism evidence="2">
    <name type="scientific">Tanacetum cinerariifolium</name>
    <name type="common">Dalmatian daisy</name>
    <name type="synonym">Chrysanthemum cinerariifolium</name>
    <dbReference type="NCBI Taxonomy" id="118510"/>
    <lineage>
        <taxon>Eukaryota</taxon>
        <taxon>Viridiplantae</taxon>
        <taxon>Streptophyta</taxon>
        <taxon>Embryophyta</taxon>
        <taxon>Tracheophyta</taxon>
        <taxon>Spermatophyta</taxon>
        <taxon>Magnoliopsida</taxon>
        <taxon>eudicotyledons</taxon>
        <taxon>Gunneridae</taxon>
        <taxon>Pentapetalae</taxon>
        <taxon>asterids</taxon>
        <taxon>campanulids</taxon>
        <taxon>Asterales</taxon>
        <taxon>Asteraceae</taxon>
        <taxon>Asteroideae</taxon>
        <taxon>Anthemideae</taxon>
        <taxon>Anthemidinae</taxon>
        <taxon>Tanacetum</taxon>
    </lineage>
</organism>
<proteinExistence type="predicted"/>
<feature type="compositionally biased region" description="Basic and acidic residues" evidence="1">
    <location>
        <begin position="49"/>
        <end position="62"/>
    </location>
</feature>
<protein>
    <submittedName>
        <fullName evidence="2">Uncharacterized protein</fullName>
    </submittedName>
</protein>
<feature type="compositionally biased region" description="Acidic residues" evidence="1">
    <location>
        <begin position="19"/>
        <end position="29"/>
    </location>
</feature>
<comment type="caution">
    <text evidence="2">The sequence shown here is derived from an EMBL/GenBank/DDBJ whole genome shotgun (WGS) entry which is preliminary data.</text>
</comment>
<gene>
    <name evidence="2" type="ORF">Tci_897970</name>
</gene>